<evidence type="ECO:0000313" key="1">
    <source>
        <dbReference type="EMBL" id="KAJ7628530.1"/>
    </source>
</evidence>
<evidence type="ECO:0000313" key="2">
    <source>
        <dbReference type="Proteomes" id="UP001221142"/>
    </source>
</evidence>
<gene>
    <name evidence="1" type="ORF">FB45DRAFT_918520</name>
</gene>
<accession>A0AAD7BR24</accession>
<sequence length="328" mass="35610">MPSLDKGLDKSIEKALLSSSPRFNYYFSERGIHRAIQDAPPLTAVGLVPMGEALLHWFLVDFCLREGLPAISHFGTIKSHILAPAVFSTLLEFQELPISFAYLEKVTPARIVALIFGGIAVYLGAEDAENCFEGAFGPAIRAAIEVCIAYSNPLLETSNKCQQLTEERASQAKIMAQVLGRPKRGPVSDSSTPAPTALEPIPAPPASLLQTGKAVFSKVLSTFALFAAKNLSGQTPQGPVASSSICAHEEPKKTVSTLPSHSSHLKPRPPLIFLDSLTPKHGRFSPYRRPVLNAPAPALFPSSLKTNLIMSENSRYWPKLRSLQERMV</sequence>
<name>A0AAD7BR24_9AGAR</name>
<dbReference type="Proteomes" id="UP001221142">
    <property type="component" value="Unassembled WGS sequence"/>
</dbReference>
<dbReference type="AlphaFoldDB" id="A0AAD7BR24"/>
<proteinExistence type="predicted"/>
<protein>
    <submittedName>
        <fullName evidence="1">Uncharacterized protein</fullName>
    </submittedName>
</protein>
<organism evidence="1 2">
    <name type="scientific">Roridomyces roridus</name>
    <dbReference type="NCBI Taxonomy" id="1738132"/>
    <lineage>
        <taxon>Eukaryota</taxon>
        <taxon>Fungi</taxon>
        <taxon>Dikarya</taxon>
        <taxon>Basidiomycota</taxon>
        <taxon>Agaricomycotina</taxon>
        <taxon>Agaricomycetes</taxon>
        <taxon>Agaricomycetidae</taxon>
        <taxon>Agaricales</taxon>
        <taxon>Marasmiineae</taxon>
        <taxon>Mycenaceae</taxon>
        <taxon>Roridomyces</taxon>
    </lineage>
</organism>
<reference evidence="1" key="1">
    <citation type="submission" date="2023-03" db="EMBL/GenBank/DDBJ databases">
        <title>Massive genome expansion in bonnet fungi (Mycena s.s.) driven by repeated elements and novel gene families across ecological guilds.</title>
        <authorList>
            <consortium name="Lawrence Berkeley National Laboratory"/>
            <person name="Harder C.B."/>
            <person name="Miyauchi S."/>
            <person name="Viragh M."/>
            <person name="Kuo A."/>
            <person name="Thoen E."/>
            <person name="Andreopoulos B."/>
            <person name="Lu D."/>
            <person name="Skrede I."/>
            <person name="Drula E."/>
            <person name="Henrissat B."/>
            <person name="Morin E."/>
            <person name="Kohler A."/>
            <person name="Barry K."/>
            <person name="LaButti K."/>
            <person name="Morin E."/>
            <person name="Salamov A."/>
            <person name="Lipzen A."/>
            <person name="Mereny Z."/>
            <person name="Hegedus B."/>
            <person name="Baldrian P."/>
            <person name="Stursova M."/>
            <person name="Weitz H."/>
            <person name="Taylor A."/>
            <person name="Grigoriev I.V."/>
            <person name="Nagy L.G."/>
            <person name="Martin F."/>
            <person name="Kauserud H."/>
        </authorList>
    </citation>
    <scope>NUCLEOTIDE SEQUENCE</scope>
    <source>
        <strain evidence="1">9284</strain>
    </source>
</reference>
<comment type="caution">
    <text evidence="1">The sequence shown here is derived from an EMBL/GenBank/DDBJ whole genome shotgun (WGS) entry which is preliminary data.</text>
</comment>
<dbReference type="EMBL" id="JARKIF010000010">
    <property type="protein sequence ID" value="KAJ7628530.1"/>
    <property type="molecule type" value="Genomic_DNA"/>
</dbReference>
<keyword evidence="2" id="KW-1185">Reference proteome</keyword>